<comment type="caution">
    <text evidence="1">The sequence shown here is derived from an EMBL/GenBank/DDBJ whole genome shotgun (WGS) entry which is preliminary data.</text>
</comment>
<dbReference type="AlphaFoldDB" id="A0A0E2H8M1"/>
<protein>
    <submittedName>
        <fullName evidence="1">Uncharacterized protein</fullName>
    </submittedName>
</protein>
<dbReference type="HOGENOM" id="CLU_2804836_0_0_9"/>
<dbReference type="PATRIC" id="fig|999408.3.peg.3839"/>
<name>A0A0E2H8M1_9FIRM</name>
<dbReference type="RefSeq" id="WP_002593675.1">
    <property type="nucleotide sequence ID" value="NZ_KB850979.1"/>
</dbReference>
<evidence type="ECO:0000313" key="1">
    <source>
        <dbReference type="EMBL" id="ENZ12444.1"/>
    </source>
</evidence>
<reference evidence="1 2" key="1">
    <citation type="submission" date="2013-01" db="EMBL/GenBank/DDBJ databases">
        <title>The Genome Sequence of Clostridium clostridioforme 90A8.</title>
        <authorList>
            <consortium name="The Broad Institute Genome Sequencing Platform"/>
            <person name="Earl A."/>
            <person name="Ward D."/>
            <person name="Feldgarden M."/>
            <person name="Gevers D."/>
            <person name="Courvalin P."/>
            <person name="Lambert T."/>
            <person name="Walker B."/>
            <person name="Young S.K."/>
            <person name="Zeng Q."/>
            <person name="Gargeya S."/>
            <person name="Fitzgerald M."/>
            <person name="Haas B."/>
            <person name="Abouelleil A."/>
            <person name="Alvarado L."/>
            <person name="Arachchi H.M."/>
            <person name="Berlin A.M."/>
            <person name="Chapman S.B."/>
            <person name="Dewar J."/>
            <person name="Goldberg J."/>
            <person name="Griggs A."/>
            <person name="Gujja S."/>
            <person name="Hansen M."/>
            <person name="Howarth C."/>
            <person name="Imamovic A."/>
            <person name="Larimer J."/>
            <person name="McCowan C."/>
            <person name="Murphy C."/>
            <person name="Neiman D."/>
            <person name="Pearson M."/>
            <person name="Priest M."/>
            <person name="Roberts A."/>
            <person name="Saif S."/>
            <person name="Shea T."/>
            <person name="Sisk P."/>
            <person name="Sykes S."/>
            <person name="Wortman J."/>
            <person name="Nusbaum C."/>
            <person name="Birren B."/>
        </authorList>
    </citation>
    <scope>NUCLEOTIDE SEQUENCE [LARGE SCALE GENOMIC DNA]</scope>
    <source>
        <strain evidence="1 2">90A8</strain>
    </source>
</reference>
<organism evidence="1 2">
    <name type="scientific">[Clostridium] clostridioforme 90A8</name>
    <dbReference type="NCBI Taxonomy" id="999408"/>
    <lineage>
        <taxon>Bacteria</taxon>
        <taxon>Bacillati</taxon>
        <taxon>Bacillota</taxon>
        <taxon>Clostridia</taxon>
        <taxon>Lachnospirales</taxon>
        <taxon>Lachnospiraceae</taxon>
        <taxon>Enterocloster</taxon>
    </lineage>
</organism>
<gene>
    <name evidence="1" type="ORF">HMPREF1090_03570</name>
</gene>
<proteinExistence type="predicted"/>
<dbReference type="Proteomes" id="UP000013085">
    <property type="component" value="Unassembled WGS sequence"/>
</dbReference>
<sequence>MENKELKTTEAQRKAIREYEKRNYRLNIVFPAGTKERIEGLGLNKTPSAFIRDTILTKLDELEKILK</sequence>
<evidence type="ECO:0000313" key="2">
    <source>
        <dbReference type="Proteomes" id="UP000013085"/>
    </source>
</evidence>
<dbReference type="EMBL" id="AGYR01000039">
    <property type="protein sequence ID" value="ENZ12444.1"/>
    <property type="molecule type" value="Genomic_DNA"/>
</dbReference>
<accession>A0A0E2H8M1</accession>